<feature type="domain" description="PPM-type phosphatase" evidence="16">
    <location>
        <begin position="99"/>
        <end position="379"/>
    </location>
</feature>
<dbReference type="EC" id="3.1.3.16" evidence="5"/>
<protein>
    <recommendedName>
        <fullName evidence="5">protein-serine/threonine phosphatase</fullName>
        <ecNumber evidence="5">3.1.3.16</ecNumber>
    </recommendedName>
</protein>
<dbReference type="SMART" id="SM00332">
    <property type="entry name" value="PP2Cc"/>
    <property type="match status" value="1"/>
</dbReference>
<evidence type="ECO:0000256" key="3">
    <source>
        <dbReference type="ARBA" id="ARBA00004170"/>
    </source>
</evidence>
<evidence type="ECO:0000256" key="8">
    <source>
        <dbReference type="ARBA" id="ARBA00022842"/>
    </source>
</evidence>
<dbReference type="Proteomes" id="UP001162131">
    <property type="component" value="Unassembled WGS sequence"/>
</dbReference>
<evidence type="ECO:0000259" key="16">
    <source>
        <dbReference type="PROSITE" id="PS51746"/>
    </source>
</evidence>
<keyword evidence="6" id="KW-0479">Metal-binding</keyword>
<sequence>MSAFLKSLKAPSSDSLPSIRSPRGSETPTPRFARKSQHGKISVSSNSVPSLNTLPELKHNSPRNIEVSQTYPQLPLTDRLLPQLQPSAISSSSCGKVKAYAANTNQGLTRQYNEDKAIIILRIKKPQLQAKKDWPDCSFFGLYDGHGGKTCSNFLRENLHQYIINDPLFPDCPKQAILRGFEQAETDFLKLAKQTGEKSGSCALISLVIGDTCYVANVGDSRAIMSGCGGQQAITITKDHKPSDPEEQVRVQKEGGKIYYHKNSPNIVYRVSPGGLSVSRTIGDLDAKDSEFGGNPNVIIAKPEIKSFKIKKDHDFMVLGCDGIFDVMNTQEVVSTAWNSNFNSDELSPNFCRNAVEGIVTQSMRRRSGDNLTAIIIAFDNFESRFMEQAKC</sequence>
<comment type="similarity">
    <text evidence="4 14">Belongs to the PP2C family.</text>
</comment>
<evidence type="ECO:0000256" key="6">
    <source>
        <dbReference type="ARBA" id="ARBA00022723"/>
    </source>
</evidence>
<dbReference type="AlphaFoldDB" id="A0AAU9IPE1"/>
<feature type="compositionally biased region" description="Polar residues" evidence="15">
    <location>
        <begin position="10"/>
        <end position="28"/>
    </location>
</feature>
<evidence type="ECO:0000256" key="1">
    <source>
        <dbReference type="ARBA" id="ARBA00001936"/>
    </source>
</evidence>
<comment type="catalytic activity">
    <reaction evidence="13">
        <text>O-phospho-L-threonyl-[protein] + H2O = L-threonyl-[protein] + phosphate</text>
        <dbReference type="Rhea" id="RHEA:47004"/>
        <dbReference type="Rhea" id="RHEA-COMP:11060"/>
        <dbReference type="Rhea" id="RHEA-COMP:11605"/>
        <dbReference type="ChEBI" id="CHEBI:15377"/>
        <dbReference type="ChEBI" id="CHEBI:30013"/>
        <dbReference type="ChEBI" id="CHEBI:43474"/>
        <dbReference type="ChEBI" id="CHEBI:61977"/>
        <dbReference type="EC" id="3.1.3.16"/>
    </reaction>
</comment>
<dbReference type="GO" id="GO:0016020">
    <property type="term" value="C:membrane"/>
    <property type="evidence" value="ECO:0007669"/>
    <property type="project" value="UniProtKB-SubCell"/>
</dbReference>
<name>A0AAU9IPE1_9CILI</name>
<dbReference type="GO" id="GO:0046872">
    <property type="term" value="F:metal ion binding"/>
    <property type="evidence" value="ECO:0007669"/>
    <property type="project" value="UniProtKB-KW"/>
</dbReference>
<dbReference type="EMBL" id="CAJZBQ010000016">
    <property type="protein sequence ID" value="CAG9316685.1"/>
    <property type="molecule type" value="Genomic_DNA"/>
</dbReference>
<organism evidence="17 18">
    <name type="scientific">Blepharisma stoltei</name>
    <dbReference type="NCBI Taxonomy" id="1481888"/>
    <lineage>
        <taxon>Eukaryota</taxon>
        <taxon>Sar</taxon>
        <taxon>Alveolata</taxon>
        <taxon>Ciliophora</taxon>
        <taxon>Postciliodesmatophora</taxon>
        <taxon>Heterotrichea</taxon>
        <taxon>Heterotrichida</taxon>
        <taxon>Blepharismidae</taxon>
        <taxon>Blepharisma</taxon>
    </lineage>
</organism>
<comment type="subcellular location">
    <subcellularLocation>
        <location evidence="3">Membrane</location>
        <topology evidence="3">Peripheral membrane protein</topology>
    </subcellularLocation>
</comment>
<evidence type="ECO:0000313" key="18">
    <source>
        <dbReference type="Proteomes" id="UP001162131"/>
    </source>
</evidence>
<keyword evidence="10" id="KW-0472">Membrane</keyword>
<keyword evidence="7 14" id="KW-0378">Hydrolase</keyword>
<dbReference type="PROSITE" id="PS51746">
    <property type="entry name" value="PPM_2"/>
    <property type="match status" value="1"/>
</dbReference>
<evidence type="ECO:0000256" key="12">
    <source>
        <dbReference type="ARBA" id="ARBA00047761"/>
    </source>
</evidence>
<accession>A0AAU9IPE1</accession>
<dbReference type="InterPro" id="IPR000222">
    <property type="entry name" value="PP2C_BS"/>
</dbReference>
<evidence type="ECO:0000256" key="4">
    <source>
        <dbReference type="ARBA" id="ARBA00006702"/>
    </source>
</evidence>
<dbReference type="CDD" id="cd00143">
    <property type="entry name" value="PP2Cc"/>
    <property type="match status" value="1"/>
</dbReference>
<evidence type="ECO:0000256" key="14">
    <source>
        <dbReference type="RuleBase" id="RU003465"/>
    </source>
</evidence>
<comment type="cofactor">
    <cofactor evidence="1">
        <name>Mn(2+)</name>
        <dbReference type="ChEBI" id="CHEBI:29035"/>
    </cofactor>
</comment>
<evidence type="ECO:0000256" key="15">
    <source>
        <dbReference type="SAM" id="MobiDB-lite"/>
    </source>
</evidence>
<keyword evidence="11" id="KW-0464">Manganese</keyword>
<reference evidence="17" key="1">
    <citation type="submission" date="2021-09" db="EMBL/GenBank/DDBJ databases">
        <authorList>
            <consortium name="AG Swart"/>
            <person name="Singh M."/>
            <person name="Singh A."/>
            <person name="Seah K."/>
            <person name="Emmerich C."/>
        </authorList>
    </citation>
    <scope>NUCLEOTIDE SEQUENCE</scope>
    <source>
        <strain evidence="17">ATCC30299</strain>
    </source>
</reference>
<dbReference type="GO" id="GO:0004722">
    <property type="term" value="F:protein serine/threonine phosphatase activity"/>
    <property type="evidence" value="ECO:0007669"/>
    <property type="project" value="UniProtKB-EC"/>
</dbReference>
<dbReference type="PANTHER" id="PTHR13832:SF803">
    <property type="entry name" value="PROTEIN PHOSPHATASE 1G"/>
    <property type="match status" value="1"/>
</dbReference>
<comment type="cofactor">
    <cofactor evidence="2">
        <name>Mg(2+)</name>
        <dbReference type="ChEBI" id="CHEBI:18420"/>
    </cofactor>
</comment>
<dbReference type="SUPFAM" id="SSF81606">
    <property type="entry name" value="PP2C-like"/>
    <property type="match status" value="1"/>
</dbReference>
<feature type="compositionally biased region" description="Polar residues" evidence="15">
    <location>
        <begin position="42"/>
        <end position="53"/>
    </location>
</feature>
<dbReference type="Pfam" id="PF00481">
    <property type="entry name" value="PP2C"/>
    <property type="match status" value="1"/>
</dbReference>
<gene>
    <name evidence="17" type="ORF">BSTOLATCC_MIC16792</name>
</gene>
<evidence type="ECO:0000256" key="5">
    <source>
        <dbReference type="ARBA" id="ARBA00013081"/>
    </source>
</evidence>
<dbReference type="InterPro" id="IPR015655">
    <property type="entry name" value="PP2C"/>
</dbReference>
<evidence type="ECO:0000256" key="7">
    <source>
        <dbReference type="ARBA" id="ARBA00022801"/>
    </source>
</evidence>
<comment type="catalytic activity">
    <reaction evidence="12">
        <text>O-phospho-L-seryl-[protein] + H2O = L-seryl-[protein] + phosphate</text>
        <dbReference type="Rhea" id="RHEA:20629"/>
        <dbReference type="Rhea" id="RHEA-COMP:9863"/>
        <dbReference type="Rhea" id="RHEA-COMP:11604"/>
        <dbReference type="ChEBI" id="CHEBI:15377"/>
        <dbReference type="ChEBI" id="CHEBI:29999"/>
        <dbReference type="ChEBI" id="CHEBI:43474"/>
        <dbReference type="ChEBI" id="CHEBI:83421"/>
        <dbReference type="EC" id="3.1.3.16"/>
    </reaction>
</comment>
<dbReference type="InterPro" id="IPR036457">
    <property type="entry name" value="PPM-type-like_dom_sf"/>
</dbReference>
<keyword evidence="9 14" id="KW-0904">Protein phosphatase</keyword>
<evidence type="ECO:0000256" key="10">
    <source>
        <dbReference type="ARBA" id="ARBA00023136"/>
    </source>
</evidence>
<dbReference type="PROSITE" id="PS01032">
    <property type="entry name" value="PPM_1"/>
    <property type="match status" value="1"/>
</dbReference>
<evidence type="ECO:0000256" key="9">
    <source>
        <dbReference type="ARBA" id="ARBA00022912"/>
    </source>
</evidence>
<feature type="region of interest" description="Disordered" evidence="15">
    <location>
        <begin position="1"/>
        <end position="64"/>
    </location>
</feature>
<evidence type="ECO:0000256" key="13">
    <source>
        <dbReference type="ARBA" id="ARBA00048336"/>
    </source>
</evidence>
<comment type="caution">
    <text evidence="17">The sequence shown here is derived from an EMBL/GenBank/DDBJ whole genome shotgun (WGS) entry which is preliminary data.</text>
</comment>
<proteinExistence type="inferred from homology"/>
<evidence type="ECO:0000256" key="2">
    <source>
        <dbReference type="ARBA" id="ARBA00001946"/>
    </source>
</evidence>
<dbReference type="Gene3D" id="3.60.40.10">
    <property type="entry name" value="PPM-type phosphatase domain"/>
    <property type="match status" value="1"/>
</dbReference>
<evidence type="ECO:0000256" key="11">
    <source>
        <dbReference type="ARBA" id="ARBA00023211"/>
    </source>
</evidence>
<dbReference type="InterPro" id="IPR001932">
    <property type="entry name" value="PPM-type_phosphatase-like_dom"/>
</dbReference>
<evidence type="ECO:0000313" key="17">
    <source>
        <dbReference type="EMBL" id="CAG9316685.1"/>
    </source>
</evidence>
<keyword evidence="18" id="KW-1185">Reference proteome</keyword>
<dbReference type="PANTHER" id="PTHR13832">
    <property type="entry name" value="PROTEIN PHOSPHATASE 2C"/>
    <property type="match status" value="1"/>
</dbReference>
<keyword evidence="8" id="KW-0460">Magnesium</keyword>